<dbReference type="InterPro" id="IPR013830">
    <property type="entry name" value="SGNH_hydro"/>
</dbReference>
<dbReference type="InterPro" id="IPR036514">
    <property type="entry name" value="SGNH_hydro_sf"/>
</dbReference>
<evidence type="ECO:0000256" key="1">
    <source>
        <dbReference type="ARBA" id="ARBA00022729"/>
    </source>
</evidence>
<organism evidence="4 5">
    <name type="scientific">Xylaria arbuscula</name>
    <dbReference type="NCBI Taxonomy" id="114810"/>
    <lineage>
        <taxon>Eukaryota</taxon>
        <taxon>Fungi</taxon>
        <taxon>Dikarya</taxon>
        <taxon>Ascomycota</taxon>
        <taxon>Pezizomycotina</taxon>
        <taxon>Sordariomycetes</taxon>
        <taxon>Xylariomycetidae</taxon>
        <taxon>Xylariales</taxon>
        <taxon>Xylariaceae</taxon>
        <taxon>Xylaria</taxon>
    </lineage>
</organism>
<dbReference type="EMBL" id="JANPWZ010000870">
    <property type="protein sequence ID" value="KAJ3571110.1"/>
    <property type="molecule type" value="Genomic_DNA"/>
</dbReference>
<gene>
    <name evidence="4" type="ORF">NPX13_g5492</name>
</gene>
<accession>A0A9W8TKZ0</accession>
<sequence length="1419" mass="154511">MTAEEIIKSPVETHRRKGLYTILKSIVITWLAWQIMATQQHGAMPVFRIAPLCAKLPIDLVLKGSAVEASRFINKTDQLLRIANMALGELRQRCNGWSALKLFVFLTLACWISGSNATAVPRQSLQRRAQIADGVDLRVLPIGDSITFGAKSSTNDGYRKSLFNQLAARGNNVDFVGSLNNGTGVDTDHEGHRGYLIDEISDASNLGIYAAPNIALLHAGTNDMYHNTDVGNAPTRLKNLINKIIDHSPEVVVLVCQIIPSTTASYQVRINDFNSKIPDLVSGLVSGGKKVMVVPMNEVVSTSNLADNLHPDDVGYAKMADAWYAAIEEVDAKGWISKPGKAEDPPTSTSPDNCQATPSWYNVGQIADGAKVATSDGDFKPVWYKKGVIAEGACPRAQLHFMDLDGDGLKDYACVDPDTGAVNVHLNIPDSDGKSSGKWNDIGKIATGKKGRSGYGVMFADLNGDGRDDYIYIDPDDGEVYGWINRLESNDVWQWESLGRIAGGVGATNKTLQMVDIDGDGRADFCLVNQKTGETTAWLNTGADTMPDYYKLGVIATGFSVSSGDTVILGDLTGEGRADYMIVGSGGKVNALVNRLQEDTLAPRWLAAFTLAEGPDGAEQEEVRLVDMTGDGKVDYLLVEKKTGKVTLWENLGTGGKYQPGEGVVLCDLDGDGTSDYFWLDEKGRGWGYLNVGKGTNAWKDLGQIANGPVRDRESLRMGVLTHSGRADYIMVEEDTGRATWWQNLGPDYDWGWASRGEAATGPSKTIENTYGWKFSGKNVRFADLDGDGFDDYLYVNDQGAVVMWKNLGTNPISWGLPHLVADGVGVLARQVQFADTDGDGRLDYVVVGSVTGKTRSWHNLGFRDDGSIRWNTPLSFADGTGPGFAIKITEMTGDKRADYVSIDPDNGRINLWHNRCWPSDQPVPGDDGGSDDGDGGDDDDDDNNDSDVDDYEDEKDEPCDKSYKSLDDIVDADDIPSRCVAIYILPVLKSIATKALDRYDDILDDGYDKKFKVYAEAVAKQAGSSVRNFISKHGDDHLDCKIVEAVSCKRICEYRDGDGADSCQWSTLDQCLELSGPYVGDGYGPLDYQNTSQPCPPDMSKRGIGDHDEQTIYWSLSKDNADKFYTALLDDTGIGEEDINWSDQRAPEFTPEKECDPAYVDDLDESCYYKGWWFNEPNAWDYETSDVTNPKDVISKALGKLKDIDTEIDIAVTRSILLEWEKPNELVDALSIPILMVQQAVEAMDKVKEAAEAIIEAERKETIALFLGAIFFIVPLAGEALAAAGLATLGRYIALIGEAGGVGQGIYEIASDPDSLPLAIFDLILGAGAIRDAATVGKAAKYRNEFRSKDGMLGDAIKDDLDKIAKVNKEVCSNTAAAGMGNNTIMETYLQSYRIQLSSVDCVFSAATNPPRRGPATR</sequence>
<dbReference type="SUPFAM" id="SSF69318">
    <property type="entry name" value="Integrin alpha N-terminal domain"/>
    <property type="match status" value="3"/>
</dbReference>
<dbReference type="CDD" id="cd01833">
    <property type="entry name" value="XynB_like"/>
    <property type="match status" value="1"/>
</dbReference>
<name>A0A9W8TKZ0_9PEZI</name>
<dbReference type="InterPro" id="IPR028994">
    <property type="entry name" value="Integrin_alpha_N"/>
</dbReference>
<dbReference type="GO" id="GO:0004622">
    <property type="term" value="F:phosphatidylcholine lysophospholipase activity"/>
    <property type="evidence" value="ECO:0007669"/>
    <property type="project" value="TreeGrafter"/>
</dbReference>
<evidence type="ECO:0000313" key="4">
    <source>
        <dbReference type="EMBL" id="KAJ3571110.1"/>
    </source>
</evidence>
<dbReference type="Gene3D" id="3.40.50.1110">
    <property type="entry name" value="SGNH hydrolase"/>
    <property type="match status" value="1"/>
</dbReference>
<evidence type="ECO:0000259" key="3">
    <source>
        <dbReference type="Pfam" id="PF13472"/>
    </source>
</evidence>
<evidence type="ECO:0000256" key="2">
    <source>
        <dbReference type="SAM" id="MobiDB-lite"/>
    </source>
</evidence>
<reference evidence="4" key="1">
    <citation type="submission" date="2022-07" db="EMBL/GenBank/DDBJ databases">
        <title>Genome Sequence of Xylaria arbuscula.</title>
        <authorList>
            <person name="Buettner E."/>
        </authorList>
    </citation>
    <scope>NUCLEOTIDE SEQUENCE</scope>
    <source>
        <strain evidence="4">VT107</strain>
    </source>
</reference>
<dbReference type="InterPro" id="IPR051532">
    <property type="entry name" value="Ester_Hydrolysis_Enzymes"/>
</dbReference>
<dbReference type="VEuPathDB" id="FungiDB:F4678DRAFT_482766"/>
<dbReference type="SUPFAM" id="SSF52266">
    <property type="entry name" value="SGNH hydrolase"/>
    <property type="match status" value="1"/>
</dbReference>
<dbReference type="VEuPathDB" id="FungiDB:F4678DRAFT_450802"/>
<dbReference type="InterPro" id="IPR013517">
    <property type="entry name" value="FG-GAP"/>
</dbReference>
<proteinExistence type="predicted"/>
<keyword evidence="1" id="KW-0732">Signal</keyword>
<dbReference type="Gene3D" id="2.130.10.130">
    <property type="entry name" value="Integrin alpha, N-terminal"/>
    <property type="match status" value="1"/>
</dbReference>
<evidence type="ECO:0000313" key="5">
    <source>
        <dbReference type="Proteomes" id="UP001148614"/>
    </source>
</evidence>
<protein>
    <recommendedName>
        <fullName evidence="3">SGNH hydrolase-type esterase domain-containing protein</fullName>
    </recommendedName>
</protein>
<dbReference type="Pfam" id="PF13517">
    <property type="entry name" value="FG-GAP_3"/>
    <property type="match status" value="2"/>
</dbReference>
<dbReference type="Pfam" id="PF13472">
    <property type="entry name" value="Lipase_GDSL_2"/>
    <property type="match status" value="1"/>
</dbReference>
<feature type="region of interest" description="Disordered" evidence="2">
    <location>
        <begin position="914"/>
        <end position="963"/>
    </location>
</feature>
<feature type="domain" description="SGNH hydrolase-type esterase" evidence="3">
    <location>
        <begin position="142"/>
        <end position="317"/>
    </location>
</feature>
<dbReference type="PANTHER" id="PTHR30383">
    <property type="entry name" value="THIOESTERASE 1/PROTEASE 1/LYSOPHOSPHOLIPASE L1"/>
    <property type="match status" value="1"/>
</dbReference>
<dbReference type="PANTHER" id="PTHR30383:SF5">
    <property type="entry name" value="SGNH HYDROLASE-TYPE ESTERASE DOMAIN-CONTAINING PROTEIN"/>
    <property type="match status" value="1"/>
</dbReference>
<dbReference type="Proteomes" id="UP001148614">
    <property type="component" value="Unassembled WGS sequence"/>
</dbReference>
<keyword evidence="5" id="KW-1185">Reference proteome</keyword>
<feature type="compositionally biased region" description="Acidic residues" evidence="2">
    <location>
        <begin position="929"/>
        <end position="958"/>
    </location>
</feature>
<comment type="caution">
    <text evidence="4">The sequence shown here is derived from an EMBL/GenBank/DDBJ whole genome shotgun (WGS) entry which is preliminary data.</text>
</comment>